<dbReference type="Proteomes" id="UP000070328">
    <property type="component" value="Unassembled WGS sequence"/>
</dbReference>
<name>A0A135TSV6_9PEZI</name>
<proteinExistence type="predicted"/>
<protein>
    <submittedName>
        <fullName evidence="2">Uncharacterized protein</fullName>
    </submittedName>
</protein>
<keyword evidence="3" id="KW-1185">Reference proteome</keyword>
<reference evidence="2 3" key="1">
    <citation type="submission" date="2014-02" db="EMBL/GenBank/DDBJ databases">
        <title>The genome sequence of Colletotrichum simmondsii CBS122122.</title>
        <authorList>
            <person name="Baroncelli R."/>
            <person name="Thon M.R."/>
        </authorList>
    </citation>
    <scope>NUCLEOTIDE SEQUENCE [LARGE SCALE GENOMIC DNA]</scope>
    <source>
        <strain evidence="2 3">CBS122122</strain>
    </source>
</reference>
<organism evidence="2 3">
    <name type="scientific">Colletotrichum simmondsii</name>
    <dbReference type="NCBI Taxonomy" id="703756"/>
    <lineage>
        <taxon>Eukaryota</taxon>
        <taxon>Fungi</taxon>
        <taxon>Dikarya</taxon>
        <taxon>Ascomycota</taxon>
        <taxon>Pezizomycotina</taxon>
        <taxon>Sordariomycetes</taxon>
        <taxon>Hypocreomycetidae</taxon>
        <taxon>Glomerellales</taxon>
        <taxon>Glomerellaceae</taxon>
        <taxon>Colletotrichum</taxon>
        <taxon>Colletotrichum acutatum species complex</taxon>
    </lineage>
</organism>
<evidence type="ECO:0000313" key="3">
    <source>
        <dbReference type="Proteomes" id="UP000070328"/>
    </source>
</evidence>
<evidence type="ECO:0000256" key="1">
    <source>
        <dbReference type="SAM" id="MobiDB-lite"/>
    </source>
</evidence>
<sequence>MRRRRWGQDPSRPPASAKYQSCLTQRPRLFRRIRLVRSVNIPGRGTSFCSRLRVGIGSGNYPRST</sequence>
<dbReference type="AlphaFoldDB" id="A0A135TSV6"/>
<gene>
    <name evidence="2" type="ORF">CSIM01_09625</name>
</gene>
<comment type="caution">
    <text evidence="2">The sequence shown here is derived from an EMBL/GenBank/DDBJ whole genome shotgun (WGS) entry which is preliminary data.</text>
</comment>
<evidence type="ECO:0000313" key="2">
    <source>
        <dbReference type="EMBL" id="KXH51235.1"/>
    </source>
</evidence>
<accession>A0A135TSV6</accession>
<feature type="region of interest" description="Disordered" evidence="1">
    <location>
        <begin position="1"/>
        <end position="20"/>
    </location>
</feature>
<dbReference type="EMBL" id="JFBX01000069">
    <property type="protein sequence ID" value="KXH51235.1"/>
    <property type="molecule type" value="Genomic_DNA"/>
</dbReference>